<dbReference type="InterPro" id="IPR011990">
    <property type="entry name" value="TPR-like_helical_dom_sf"/>
</dbReference>
<evidence type="ECO:0000313" key="1">
    <source>
        <dbReference type="EMBL" id="GAH15774.1"/>
    </source>
</evidence>
<gene>
    <name evidence="1" type="ORF">S01H4_56715</name>
</gene>
<accession>X1EF52</accession>
<sequence length="85" mass="10288">MHVLSKLEVRKILDEAKEIAEEIGCPEILWRVYFEYGRYLQNNKEYLEALDYYQKCNGIFSDVISKIKNESYRRSYFNRPDRQAV</sequence>
<dbReference type="AlphaFoldDB" id="X1EF52"/>
<feature type="non-terminal residue" evidence="1">
    <location>
        <position position="85"/>
    </location>
</feature>
<proteinExistence type="predicted"/>
<organism evidence="1">
    <name type="scientific">marine sediment metagenome</name>
    <dbReference type="NCBI Taxonomy" id="412755"/>
    <lineage>
        <taxon>unclassified sequences</taxon>
        <taxon>metagenomes</taxon>
        <taxon>ecological metagenomes</taxon>
    </lineage>
</organism>
<reference evidence="1" key="1">
    <citation type="journal article" date="2014" name="Front. Microbiol.">
        <title>High frequency of phylogenetically diverse reductive dehalogenase-homologous genes in deep subseafloor sedimentary metagenomes.</title>
        <authorList>
            <person name="Kawai M."/>
            <person name="Futagami T."/>
            <person name="Toyoda A."/>
            <person name="Takaki Y."/>
            <person name="Nishi S."/>
            <person name="Hori S."/>
            <person name="Arai W."/>
            <person name="Tsubouchi T."/>
            <person name="Morono Y."/>
            <person name="Uchiyama I."/>
            <person name="Ito T."/>
            <person name="Fujiyama A."/>
            <person name="Inagaki F."/>
            <person name="Takami H."/>
        </authorList>
    </citation>
    <scope>NUCLEOTIDE SEQUENCE</scope>
    <source>
        <strain evidence="1">Expedition CK06-06</strain>
    </source>
</reference>
<name>X1EF52_9ZZZZ</name>
<dbReference type="EMBL" id="BART01032894">
    <property type="protein sequence ID" value="GAH15774.1"/>
    <property type="molecule type" value="Genomic_DNA"/>
</dbReference>
<dbReference type="Gene3D" id="1.25.40.10">
    <property type="entry name" value="Tetratricopeptide repeat domain"/>
    <property type="match status" value="1"/>
</dbReference>
<dbReference type="SUPFAM" id="SSF48452">
    <property type="entry name" value="TPR-like"/>
    <property type="match status" value="1"/>
</dbReference>
<comment type="caution">
    <text evidence="1">The sequence shown here is derived from an EMBL/GenBank/DDBJ whole genome shotgun (WGS) entry which is preliminary data.</text>
</comment>
<protein>
    <submittedName>
        <fullName evidence="1">Uncharacterized protein</fullName>
    </submittedName>
</protein>